<gene>
    <name evidence="1" type="ORF">AF72_12805</name>
</gene>
<sequence>MLFQVLRDRELIVRSQLQQGLKVAEQLCRIQILLRWSEGQSFRRVSIAFGVRDGYGSVSADAA</sequence>
<evidence type="ECO:0000313" key="2">
    <source>
        <dbReference type="Proteomes" id="UP000020406"/>
    </source>
</evidence>
<dbReference type="AlphaFoldDB" id="Z9JFX8"/>
<dbReference type="PATRIC" id="fig|1444770.3.peg.3029"/>
<proteinExistence type="predicted"/>
<name>Z9JFX8_9GAMM</name>
<reference evidence="1 2" key="1">
    <citation type="journal article" date="2014" name="Genome Announc.">
        <title>Draft Genome Sequence of Xylella fastidiosa Pear Leaf Scorch Strain in Taiwan.</title>
        <authorList>
            <person name="Su C.C."/>
            <person name="Deng W.L."/>
            <person name="Jan F.J."/>
            <person name="Chang C.J."/>
            <person name="Huang H."/>
            <person name="Chen J."/>
        </authorList>
    </citation>
    <scope>NUCLEOTIDE SEQUENCE [LARGE SCALE GENOMIC DNA]</scope>
    <source>
        <strain evidence="1 2">PLS229</strain>
    </source>
</reference>
<organism evidence="1 2">
    <name type="scientific">Xylella taiwanensis</name>
    <dbReference type="NCBI Taxonomy" id="1444770"/>
    <lineage>
        <taxon>Bacteria</taxon>
        <taxon>Pseudomonadati</taxon>
        <taxon>Pseudomonadota</taxon>
        <taxon>Gammaproteobacteria</taxon>
        <taxon>Lysobacterales</taxon>
        <taxon>Lysobacteraceae</taxon>
        <taxon>Xylella</taxon>
    </lineage>
</organism>
<dbReference type="STRING" id="1444770.AF72_12805"/>
<accession>Z9JFX8</accession>
<dbReference type="Proteomes" id="UP000020406">
    <property type="component" value="Unassembled WGS sequence"/>
</dbReference>
<protein>
    <submittedName>
        <fullName evidence="1">Uncharacterized protein</fullName>
    </submittedName>
</protein>
<evidence type="ECO:0000313" key="1">
    <source>
        <dbReference type="EMBL" id="EWS77064.1"/>
    </source>
</evidence>
<dbReference type="EMBL" id="JDSQ01000035">
    <property type="protein sequence ID" value="EWS77064.1"/>
    <property type="molecule type" value="Genomic_DNA"/>
</dbReference>
<comment type="caution">
    <text evidence="1">The sequence shown here is derived from an EMBL/GenBank/DDBJ whole genome shotgun (WGS) entry which is preliminary data.</text>
</comment>